<dbReference type="Pfam" id="PF04463">
    <property type="entry name" value="2-thiour_desulf"/>
    <property type="match status" value="1"/>
</dbReference>
<comment type="caution">
    <text evidence="1">The sequence shown here is derived from an EMBL/GenBank/DDBJ whole genome shotgun (WGS) entry which is preliminary data.</text>
</comment>
<accession>A0ABW5E9J6</accession>
<dbReference type="InterPro" id="IPR007553">
    <property type="entry name" value="2-thiour_desulf"/>
</dbReference>
<evidence type="ECO:0000313" key="2">
    <source>
        <dbReference type="Proteomes" id="UP001597425"/>
    </source>
</evidence>
<dbReference type="PANTHER" id="PTHR30087">
    <property type="entry name" value="INNER MEMBRANE PROTEIN"/>
    <property type="match status" value="1"/>
</dbReference>
<dbReference type="RefSeq" id="WP_265720073.1">
    <property type="nucleotide sequence ID" value="NZ_JAPIVK010000001.1"/>
</dbReference>
<dbReference type="PANTHER" id="PTHR30087:SF0">
    <property type="entry name" value="INNER MEMBRANE PROTEIN"/>
    <property type="match status" value="1"/>
</dbReference>
<reference evidence="2" key="1">
    <citation type="journal article" date="2019" name="Int. J. Syst. Evol. Microbiol.">
        <title>The Global Catalogue of Microorganisms (GCM) 10K type strain sequencing project: providing services to taxonomists for standard genome sequencing and annotation.</title>
        <authorList>
            <consortium name="The Broad Institute Genomics Platform"/>
            <consortium name="The Broad Institute Genome Sequencing Center for Infectious Disease"/>
            <person name="Wu L."/>
            <person name="Ma J."/>
        </authorList>
    </citation>
    <scope>NUCLEOTIDE SEQUENCE [LARGE SCALE GENOMIC DNA]</scope>
    <source>
        <strain evidence="2">KCTC 12848</strain>
    </source>
</reference>
<dbReference type="Proteomes" id="UP001597425">
    <property type="component" value="Unassembled WGS sequence"/>
</dbReference>
<dbReference type="EMBL" id="JBHUJD010000007">
    <property type="protein sequence ID" value="MFD2310261.1"/>
    <property type="molecule type" value="Genomic_DNA"/>
</dbReference>
<proteinExistence type="predicted"/>
<evidence type="ECO:0000313" key="1">
    <source>
        <dbReference type="EMBL" id="MFD2310261.1"/>
    </source>
</evidence>
<protein>
    <submittedName>
        <fullName evidence="1">DUF523 domain-containing protein</fullName>
    </submittedName>
</protein>
<organism evidence="1 2">
    <name type="scientific">Microbulbifer halophilus</name>
    <dbReference type="NCBI Taxonomy" id="453963"/>
    <lineage>
        <taxon>Bacteria</taxon>
        <taxon>Pseudomonadati</taxon>
        <taxon>Pseudomonadota</taxon>
        <taxon>Gammaproteobacteria</taxon>
        <taxon>Cellvibrionales</taxon>
        <taxon>Microbulbiferaceae</taxon>
        <taxon>Microbulbifer</taxon>
    </lineage>
</organism>
<name>A0ABW5E9J6_9GAMM</name>
<gene>
    <name evidence="1" type="ORF">ACFSKX_07490</name>
</gene>
<keyword evidence="2" id="KW-1185">Reference proteome</keyword>
<sequence length="175" mass="19570">MLSPRKIPVGISQCLLGAPVRYNGGHKLSRVCTEALSKYFDYLPFCPEVAIGMGVPRPPIHLVASDGGPRAQGVGDPHLDVTRQLREYAERVAPQVARLGGFIFMQKSPSCGLHSTPRYRPGDPQAQAHGAGLFAERLRELFPALPVEEAWQLEERPRREEFLARVRAYRAQKWE</sequence>